<feature type="signal peptide" evidence="1">
    <location>
        <begin position="1"/>
        <end position="20"/>
    </location>
</feature>
<proteinExistence type="predicted"/>
<dbReference type="OrthoDB" id="8224439at2"/>
<feature type="chain" id="PRO_5013850751" evidence="1">
    <location>
        <begin position="21"/>
        <end position="165"/>
    </location>
</feature>
<accession>A0A2D2AYJ4</accession>
<evidence type="ECO:0000313" key="2">
    <source>
        <dbReference type="EMBL" id="ATQ43007.1"/>
    </source>
</evidence>
<keyword evidence="1" id="KW-0732">Signal</keyword>
<dbReference type="AlphaFoldDB" id="A0A2D2AYJ4"/>
<evidence type="ECO:0000256" key="1">
    <source>
        <dbReference type="SAM" id="SignalP"/>
    </source>
</evidence>
<dbReference type="EMBL" id="CP024201">
    <property type="protein sequence ID" value="ATQ43007.1"/>
    <property type="molecule type" value="Genomic_DNA"/>
</dbReference>
<dbReference type="KEGG" id="cmb:CSW64_11605"/>
<sequence length="165" mass="17438">MIRPFAASLLALCIAAPVLAQESPPPMSPEGAGPVRVGMTAKEALAIRPAPISGGGDDPAVCEEYGLDESRALSFMIEDGRVVRTSASEGGRTTEGVKVGDPVAKVRATYKGLVKEGAPYDLPPAHDLYWWKTPKSGLRFEIDGQGRVSRIHAGGEAIRYAEGCF</sequence>
<dbReference type="Proteomes" id="UP000228945">
    <property type="component" value="Chromosome"/>
</dbReference>
<name>A0A2D2AYJ4_9CAUL</name>
<dbReference type="RefSeq" id="WP_099622258.1">
    <property type="nucleotide sequence ID" value="NZ_CP024201.1"/>
</dbReference>
<reference evidence="2 3" key="1">
    <citation type="submission" date="2017-10" db="EMBL/GenBank/DDBJ databases">
        <title>Genome sequence of Caulobacter mirabilis FWC38.</title>
        <authorList>
            <person name="Fiebig A."/>
            <person name="Crosson S."/>
        </authorList>
    </citation>
    <scope>NUCLEOTIDE SEQUENCE [LARGE SCALE GENOMIC DNA]</scope>
    <source>
        <strain evidence="2 3">FWC 38</strain>
    </source>
</reference>
<gene>
    <name evidence="2" type="ORF">CSW64_11605</name>
</gene>
<evidence type="ECO:0000313" key="3">
    <source>
        <dbReference type="Proteomes" id="UP000228945"/>
    </source>
</evidence>
<organism evidence="2 3">
    <name type="scientific">Caulobacter mirabilis</name>
    <dbReference type="NCBI Taxonomy" id="69666"/>
    <lineage>
        <taxon>Bacteria</taxon>
        <taxon>Pseudomonadati</taxon>
        <taxon>Pseudomonadota</taxon>
        <taxon>Alphaproteobacteria</taxon>
        <taxon>Caulobacterales</taxon>
        <taxon>Caulobacteraceae</taxon>
        <taxon>Caulobacter</taxon>
    </lineage>
</organism>
<protein>
    <submittedName>
        <fullName evidence="2">Uncharacterized protein</fullName>
    </submittedName>
</protein>
<keyword evidence="3" id="KW-1185">Reference proteome</keyword>